<evidence type="ECO:0000313" key="3">
    <source>
        <dbReference type="Proteomes" id="UP000265964"/>
    </source>
</evidence>
<dbReference type="Gene3D" id="3.40.30.10">
    <property type="entry name" value="Glutaredoxin"/>
    <property type="match status" value="1"/>
</dbReference>
<dbReference type="InterPro" id="IPR051470">
    <property type="entry name" value="Thiol:disulfide_interchange"/>
</dbReference>
<reference evidence="2 3" key="1">
    <citation type="submission" date="2017-08" db="EMBL/GenBank/DDBJ databases">
        <title>Reclassification of Bisgaard taxon 37 and 44.</title>
        <authorList>
            <person name="Christensen H."/>
        </authorList>
    </citation>
    <scope>NUCLEOTIDE SEQUENCE [LARGE SCALE GENOMIC DNA]</scope>
    <source>
        <strain evidence="2 3">EEAB3T1</strain>
    </source>
</reference>
<accession>A0A3A1Y9Y0</accession>
<dbReference type="PANTHER" id="PTHR35272">
    <property type="entry name" value="THIOL:DISULFIDE INTERCHANGE PROTEIN DSBC-RELATED"/>
    <property type="match status" value="1"/>
</dbReference>
<comment type="caution">
    <text evidence="2">The sequence shown here is derived from an EMBL/GenBank/DDBJ whole genome shotgun (WGS) entry which is preliminary data.</text>
</comment>
<keyword evidence="1" id="KW-0732">Signal</keyword>
<dbReference type="InterPro" id="IPR036249">
    <property type="entry name" value="Thioredoxin-like_sf"/>
</dbReference>
<keyword evidence="3" id="KW-1185">Reference proteome</keyword>
<feature type="chain" id="PRO_5017431167" description="Thiol:disulfide interchange protein" evidence="1">
    <location>
        <begin position="22"/>
        <end position="237"/>
    </location>
</feature>
<proteinExistence type="predicted"/>
<organism evidence="2 3">
    <name type="scientific">Psittacicella gerlachiana</name>
    <dbReference type="NCBI Taxonomy" id="2028574"/>
    <lineage>
        <taxon>Bacteria</taxon>
        <taxon>Pseudomonadati</taxon>
        <taxon>Pseudomonadota</taxon>
        <taxon>Gammaproteobacteria</taxon>
        <taxon>Pasteurellales</taxon>
        <taxon>Psittacicellaceae</taxon>
        <taxon>Psittacicella</taxon>
    </lineage>
</organism>
<dbReference type="PANTHER" id="PTHR35272:SF3">
    <property type="entry name" value="THIOL:DISULFIDE INTERCHANGE PROTEIN DSBC"/>
    <property type="match status" value="1"/>
</dbReference>
<dbReference type="SUPFAM" id="SSF52833">
    <property type="entry name" value="Thioredoxin-like"/>
    <property type="match status" value="1"/>
</dbReference>
<evidence type="ECO:0000313" key="2">
    <source>
        <dbReference type="EMBL" id="RIY34020.1"/>
    </source>
</evidence>
<name>A0A3A1Y9Y0_9GAMM</name>
<sequence length="237" mass="27568">MKFKKFFPLILCLLFPLSSYAALTGEQQKILERANFTPYNLVYEDTNIKVVIFEDITVTFFGNSNYFTTGPVFTKDTQSNLVYNTLDRILIDKISPHKAQFINLTAKNEKIHAYVIFNINCRYCHNLIADARKFQEQGISLTFVPLINYNKPQEAEKINYILEQPAEKRFTYLAQPVAQIKTSNQRIAILDTTDKLFKDFKIDSYPVVFLSNGLRILHGYSDYNSAMQTFNYFINQQ</sequence>
<protein>
    <recommendedName>
        <fullName evidence="4">Thiol:disulfide interchange protein</fullName>
    </recommendedName>
</protein>
<evidence type="ECO:0008006" key="4">
    <source>
        <dbReference type="Google" id="ProtNLM"/>
    </source>
</evidence>
<dbReference type="Proteomes" id="UP000265964">
    <property type="component" value="Unassembled WGS sequence"/>
</dbReference>
<dbReference type="AlphaFoldDB" id="A0A3A1Y9Y0"/>
<dbReference type="OrthoDB" id="12976at2"/>
<dbReference type="RefSeq" id="WP_119535027.1">
    <property type="nucleotide sequence ID" value="NZ_NRJF01000177.1"/>
</dbReference>
<feature type="signal peptide" evidence="1">
    <location>
        <begin position="1"/>
        <end position="21"/>
    </location>
</feature>
<dbReference type="EMBL" id="NRJF01000177">
    <property type="protein sequence ID" value="RIY34020.1"/>
    <property type="molecule type" value="Genomic_DNA"/>
</dbReference>
<evidence type="ECO:0000256" key="1">
    <source>
        <dbReference type="SAM" id="SignalP"/>
    </source>
</evidence>
<gene>
    <name evidence="2" type="ORF">CKF59_05870</name>
</gene>